<reference evidence="1 6" key="2">
    <citation type="submission" date="2018-11" db="EMBL/GenBank/DDBJ databases">
        <title>Sequencing Av. paragallinarum serogroups.</title>
        <authorList>
            <person name="Hellmuth J.E."/>
            <person name="Boucher C.E."/>
            <person name="Cason E.D."/>
        </authorList>
    </citation>
    <scope>NUCLEOTIDE SEQUENCE [LARGE SCALE GENOMIC DNA]</scope>
    <source>
        <strain evidence="1 6">SA-3</strain>
    </source>
</reference>
<dbReference type="InterPro" id="IPR051783">
    <property type="entry name" value="NAD(P)-dependent_oxidoreduct"/>
</dbReference>
<evidence type="ECO:0000313" key="3">
    <source>
        <dbReference type="EMBL" id="SUU96754.1"/>
    </source>
</evidence>
<evidence type="ECO:0000313" key="1">
    <source>
        <dbReference type="EMBL" id="RZN61529.1"/>
    </source>
</evidence>
<protein>
    <submittedName>
        <fullName evidence="2">NAD-dependent epimerase/dehydratase</fullName>
    </submittedName>
    <submittedName>
        <fullName evidence="1">SDR family oxidoreductase</fullName>
    </submittedName>
</protein>
<dbReference type="Proteomes" id="UP000254620">
    <property type="component" value="Unassembled WGS sequence"/>
</dbReference>
<dbReference type="PANTHER" id="PTHR48079">
    <property type="entry name" value="PROTEIN YEEZ"/>
    <property type="match status" value="1"/>
</dbReference>
<reference evidence="4 5" key="1">
    <citation type="submission" date="2018-06" db="EMBL/GenBank/DDBJ databases">
        <authorList>
            <consortium name="Pathogen Informatics"/>
            <person name="Doyle S."/>
        </authorList>
    </citation>
    <scope>NUCLEOTIDE SEQUENCE [LARGE SCALE GENOMIC DNA]</scope>
    <source>
        <strain evidence="3 5">NCTC10926</strain>
        <strain evidence="2 4">NCTC11296</strain>
    </source>
</reference>
<dbReference type="EMBL" id="RQXS01000001">
    <property type="protein sequence ID" value="RZN61529.1"/>
    <property type="molecule type" value="Genomic_DNA"/>
</dbReference>
<dbReference type="eggNOG" id="COG0451">
    <property type="taxonomic scope" value="Bacteria"/>
</dbReference>
<evidence type="ECO:0000313" key="6">
    <source>
        <dbReference type="Proteomes" id="UP000294229"/>
    </source>
</evidence>
<dbReference type="GeneID" id="66255264"/>
<gene>
    <name evidence="2" type="primary">yeeZ</name>
    <name evidence="1" type="ORF">EIG79_00340</name>
    <name evidence="3" type="ORF">NCTC10926_00098</name>
    <name evidence="2" type="ORF">NCTC11296_02310</name>
</gene>
<dbReference type="Proteomes" id="UP000294229">
    <property type="component" value="Unassembled WGS sequence"/>
</dbReference>
<dbReference type="SUPFAM" id="SSF51735">
    <property type="entry name" value="NAD(P)-binding Rossmann-fold domains"/>
    <property type="match status" value="1"/>
</dbReference>
<dbReference type="GO" id="GO:0005737">
    <property type="term" value="C:cytoplasm"/>
    <property type="evidence" value="ECO:0007669"/>
    <property type="project" value="TreeGrafter"/>
</dbReference>
<evidence type="ECO:0000313" key="5">
    <source>
        <dbReference type="Proteomes" id="UP000254620"/>
    </source>
</evidence>
<dbReference type="STRING" id="728.VY92_04825"/>
<dbReference type="CDD" id="cd05266">
    <property type="entry name" value="SDR_a4"/>
    <property type="match status" value="1"/>
</dbReference>
<dbReference type="PANTHER" id="PTHR48079:SF6">
    <property type="entry name" value="NAD(P)-BINDING DOMAIN-CONTAINING PROTEIN-RELATED"/>
    <property type="match status" value="1"/>
</dbReference>
<dbReference type="KEGG" id="apag:EIA51_08415"/>
<dbReference type="Proteomes" id="UP000254465">
    <property type="component" value="Unassembled WGS sequence"/>
</dbReference>
<dbReference type="EMBL" id="UFSW01000001">
    <property type="protein sequence ID" value="SUU96754.1"/>
    <property type="molecule type" value="Genomic_DNA"/>
</dbReference>
<dbReference type="OrthoDB" id="751203at2"/>
<dbReference type="InterPro" id="IPR036291">
    <property type="entry name" value="NAD(P)-bd_dom_sf"/>
</dbReference>
<organism evidence="1 6">
    <name type="scientific">Avibacterium paragallinarum</name>
    <name type="common">Haemophilus gallinarum</name>
    <dbReference type="NCBI Taxonomy" id="728"/>
    <lineage>
        <taxon>Bacteria</taxon>
        <taxon>Pseudomonadati</taxon>
        <taxon>Pseudomonadota</taxon>
        <taxon>Gammaproteobacteria</taxon>
        <taxon>Pasteurellales</taxon>
        <taxon>Pasteurellaceae</taxon>
        <taxon>Avibacterium</taxon>
    </lineage>
</organism>
<evidence type="ECO:0000313" key="4">
    <source>
        <dbReference type="Proteomes" id="UP000254465"/>
    </source>
</evidence>
<dbReference type="GO" id="GO:0004029">
    <property type="term" value="F:aldehyde dehydrogenase (NAD+) activity"/>
    <property type="evidence" value="ECO:0007669"/>
    <property type="project" value="TreeGrafter"/>
</dbReference>
<evidence type="ECO:0000313" key="2">
    <source>
        <dbReference type="EMBL" id="STO72386.1"/>
    </source>
</evidence>
<dbReference type="RefSeq" id="WP_017807008.1">
    <property type="nucleotide sequence ID" value="NZ_CP034110.1"/>
</dbReference>
<dbReference type="EMBL" id="UGHK01000002">
    <property type="protein sequence ID" value="STO72386.1"/>
    <property type="molecule type" value="Genomic_DNA"/>
</dbReference>
<accession>A0A0F5ETC0</accession>
<sequence>MRSVAIVGLGWLGLPLARHLKNLGWAVKGTKRTHSGVEQMRLMRLETYHLLLEPEINADPDDLAALFSVETVVINIPPSQYFFDVQQYVQGIKHLVNEALLNGVQHFIFISSTSVFPQQNGHFAESQSPQPDSEIGRGLLEIEQWLASLANIDCDIIRFAGLVGADRHPVYALAGKSDLPQGNTPINLVHIDDCARAIQLLLETPSGQRLYHLVAPQHPSKAEYYGKMAEKLHLIAPHFVCSANDPMRIIAGNKICQELDFVYQYPDPDLMIADGEKTL</sequence>
<proteinExistence type="predicted"/>
<dbReference type="Gene3D" id="3.40.50.720">
    <property type="entry name" value="NAD(P)-binding Rossmann-like Domain"/>
    <property type="match status" value="1"/>
</dbReference>
<name>A0A0F5ETC0_AVIPA</name>
<dbReference type="AlphaFoldDB" id="A0A0F5ETC0"/>